<dbReference type="Proteomes" id="UP000824782">
    <property type="component" value="Unassembled WGS sequence"/>
</dbReference>
<proteinExistence type="predicted"/>
<sequence length="89" mass="10072">MSVCGHFCQVGSDPRLVHGVQEVFGVHGQRVRGGQHLFFTFLAQRGDGVLLGQTHLIDQFGQVFAQEFLRPFNLSRHKNVKKKKNVKLN</sequence>
<gene>
    <name evidence="1" type="ORF">GDO81_021280</name>
</gene>
<dbReference type="AlphaFoldDB" id="A0AAV6ZH23"/>
<organism evidence="1 2">
    <name type="scientific">Engystomops pustulosus</name>
    <name type="common">Tungara frog</name>
    <name type="synonym">Physalaemus pustulosus</name>
    <dbReference type="NCBI Taxonomy" id="76066"/>
    <lineage>
        <taxon>Eukaryota</taxon>
        <taxon>Metazoa</taxon>
        <taxon>Chordata</taxon>
        <taxon>Craniata</taxon>
        <taxon>Vertebrata</taxon>
        <taxon>Euteleostomi</taxon>
        <taxon>Amphibia</taxon>
        <taxon>Batrachia</taxon>
        <taxon>Anura</taxon>
        <taxon>Neobatrachia</taxon>
        <taxon>Hyloidea</taxon>
        <taxon>Leptodactylidae</taxon>
        <taxon>Leiuperinae</taxon>
        <taxon>Engystomops</taxon>
    </lineage>
</organism>
<accession>A0AAV6ZH23</accession>
<reference evidence="1" key="1">
    <citation type="thesis" date="2020" institute="ProQuest LLC" country="789 East Eisenhower Parkway, Ann Arbor, MI, USA">
        <title>Comparative Genomics and Chromosome Evolution.</title>
        <authorList>
            <person name="Mudd A.B."/>
        </authorList>
    </citation>
    <scope>NUCLEOTIDE SEQUENCE</scope>
    <source>
        <strain evidence="1">237g6f4</strain>
        <tissue evidence="1">Blood</tissue>
    </source>
</reference>
<evidence type="ECO:0000313" key="2">
    <source>
        <dbReference type="Proteomes" id="UP000824782"/>
    </source>
</evidence>
<comment type="caution">
    <text evidence="1">The sequence shown here is derived from an EMBL/GenBank/DDBJ whole genome shotgun (WGS) entry which is preliminary data.</text>
</comment>
<dbReference type="EMBL" id="WNYA01001757">
    <property type="protein sequence ID" value="KAG8545188.1"/>
    <property type="molecule type" value="Genomic_DNA"/>
</dbReference>
<keyword evidence="2" id="KW-1185">Reference proteome</keyword>
<evidence type="ECO:0000313" key="1">
    <source>
        <dbReference type="EMBL" id="KAG8545188.1"/>
    </source>
</evidence>
<name>A0AAV6ZH23_ENGPU</name>
<protein>
    <submittedName>
        <fullName evidence="1">Uncharacterized protein</fullName>
    </submittedName>
</protein>